<feature type="domain" description="GGDEF" evidence="1">
    <location>
        <begin position="21"/>
        <end position="157"/>
    </location>
</feature>
<dbReference type="InterPro" id="IPR043128">
    <property type="entry name" value="Rev_trsase/Diguanyl_cyclase"/>
</dbReference>
<reference evidence="2" key="1">
    <citation type="submission" date="2019-08" db="EMBL/GenBank/DDBJ databases">
        <authorList>
            <person name="Kucharzyk K."/>
            <person name="Murdoch R.W."/>
            <person name="Higgins S."/>
            <person name="Loffler F."/>
        </authorList>
    </citation>
    <scope>NUCLEOTIDE SEQUENCE</scope>
</reference>
<dbReference type="InterPro" id="IPR029787">
    <property type="entry name" value="Nucleotide_cyclase"/>
</dbReference>
<evidence type="ECO:0000313" key="2">
    <source>
        <dbReference type="EMBL" id="MPM48991.1"/>
    </source>
</evidence>
<dbReference type="EMBL" id="VSSQ01012337">
    <property type="protein sequence ID" value="MPM48991.1"/>
    <property type="molecule type" value="Genomic_DNA"/>
</dbReference>
<comment type="caution">
    <text evidence="2">The sequence shown here is derived from an EMBL/GenBank/DDBJ whole genome shotgun (WGS) entry which is preliminary data.</text>
</comment>
<dbReference type="EC" id="3.1.4.52" evidence="2"/>
<dbReference type="Pfam" id="PF00990">
    <property type="entry name" value="GGDEF"/>
    <property type="match status" value="1"/>
</dbReference>
<dbReference type="AlphaFoldDB" id="A0A645A9M3"/>
<dbReference type="PROSITE" id="PS50887">
    <property type="entry name" value="GGDEF"/>
    <property type="match status" value="1"/>
</dbReference>
<dbReference type="Gene3D" id="3.30.70.270">
    <property type="match status" value="1"/>
</dbReference>
<dbReference type="PANTHER" id="PTHR44757">
    <property type="entry name" value="DIGUANYLATE CYCLASE DGCP"/>
    <property type="match status" value="1"/>
</dbReference>
<dbReference type="PANTHER" id="PTHR44757:SF2">
    <property type="entry name" value="BIOFILM ARCHITECTURE MAINTENANCE PROTEIN MBAA"/>
    <property type="match status" value="1"/>
</dbReference>
<proteinExistence type="predicted"/>
<dbReference type="NCBIfam" id="TIGR00254">
    <property type="entry name" value="GGDEF"/>
    <property type="match status" value="1"/>
</dbReference>
<dbReference type="InterPro" id="IPR000160">
    <property type="entry name" value="GGDEF_dom"/>
</dbReference>
<dbReference type="CDD" id="cd01949">
    <property type="entry name" value="GGDEF"/>
    <property type="match status" value="1"/>
</dbReference>
<keyword evidence="2" id="KW-0378">Hydrolase</keyword>
<dbReference type="GO" id="GO:0071111">
    <property type="term" value="F:cyclic-guanylate-specific phosphodiesterase activity"/>
    <property type="evidence" value="ECO:0007669"/>
    <property type="project" value="UniProtKB-EC"/>
</dbReference>
<dbReference type="SMART" id="SM00267">
    <property type="entry name" value="GGDEF"/>
    <property type="match status" value="1"/>
</dbReference>
<accession>A0A645A9M3</accession>
<sequence>MVSRYQYREEIDLVIKSSPQAHGVFVFLDLDNFKRINDTYGHQAGDNYLKEFARRLLHLPFEEKICIRIAGDEFGLYLHGYTRVLEQDLLNIWNAIQEIVLNESIPLNGVIETFRCSVGMAVYGKDTDNIYDLIEFADYAMYQAKQKGKNTFSVFCKEEYRR</sequence>
<dbReference type="InterPro" id="IPR052155">
    <property type="entry name" value="Biofilm_reg_signaling"/>
</dbReference>
<gene>
    <name evidence="2" type="primary">pdeR_2</name>
    <name evidence="2" type="ORF">SDC9_95718</name>
</gene>
<evidence type="ECO:0000259" key="1">
    <source>
        <dbReference type="PROSITE" id="PS50887"/>
    </source>
</evidence>
<protein>
    <submittedName>
        <fullName evidence="2">Cyclic di-GMP phosphodiesterase PdeR</fullName>
        <ecNumber evidence="2">3.1.4.52</ecNumber>
    </submittedName>
</protein>
<organism evidence="2">
    <name type="scientific">bioreactor metagenome</name>
    <dbReference type="NCBI Taxonomy" id="1076179"/>
    <lineage>
        <taxon>unclassified sequences</taxon>
        <taxon>metagenomes</taxon>
        <taxon>ecological metagenomes</taxon>
    </lineage>
</organism>
<dbReference type="SUPFAM" id="SSF55073">
    <property type="entry name" value="Nucleotide cyclase"/>
    <property type="match status" value="1"/>
</dbReference>
<name>A0A645A9M3_9ZZZZ</name>